<evidence type="ECO:0000313" key="2">
    <source>
        <dbReference type="Proteomes" id="UP000464658"/>
    </source>
</evidence>
<organism evidence="1 2">
    <name type="scientific">Bacillus safensis</name>
    <dbReference type="NCBI Taxonomy" id="561879"/>
    <lineage>
        <taxon>Bacteria</taxon>
        <taxon>Bacillati</taxon>
        <taxon>Bacillota</taxon>
        <taxon>Bacilli</taxon>
        <taxon>Bacillales</taxon>
        <taxon>Bacillaceae</taxon>
        <taxon>Bacillus</taxon>
    </lineage>
</organism>
<dbReference type="Proteomes" id="UP000464658">
    <property type="component" value="Chromosome"/>
</dbReference>
<sequence>MTKKKYNSFGTVMTCPIIVDVRVKKKKNFKKGGSHLSIKNIFSKKKKNASVPLNRQVKMCLKAS</sequence>
<dbReference type="EMBL" id="AP021906">
    <property type="protein sequence ID" value="BBP91497.1"/>
    <property type="molecule type" value="Genomic_DNA"/>
</dbReference>
<evidence type="ECO:0000313" key="1">
    <source>
        <dbReference type="EMBL" id="BBP91497.1"/>
    </source>
</evidence>
<dbReference type="AlphaFoldDB" id="A0A5S9MDF3"/>
<protein>
    <submittedName>
        <fullName evidence="1">Uncharacterized protein</fullName>
    </submittedName>
</protein>
<gene>
    <name evidence="1" type="ORF">BsIDN1_51150</name>
</gene>
<name>A0A5S9MDF3_BACIA</name>
<proteinExistence type="predicted"/>
<accession>A0A5S9MDF3</accession>
<reference evidence="1 2" key="1">
    <citation type="submission" date="2019-12" db="EMBL/GenBank/DDBJ databases">
        <title>Full genome sequence of a Bacillus safensis strain isolated from commercially available natto in Indonesia.</title>
        <authorList>
            <person name="Yoshida M."/>
            <person name="Uomi M."/>
            <person name="Waturangi D."/>
            <person name="Ekaputri J.J."/>
            <person name="Setiamarga D.H.E."/>
        </authorList>
    </citation>
    <scope>NUCLEOTIDE SEQUENCE [LARGE SCALE GENOMIC DNA]</scope>
    <source>
        <strain evidence="1 2">IDN1</strain>
    </source>
</reference>